<dbReference type="PANTHER" id="PTHR43333:SF1">
    <property type="entry name" value="D-ISOMER SPECIFIC 2-HYDROXYACID DEHYDROGENASE NAD-BINDING DOMAIN-CONTAINING PROTEIN"/>
    <property type="match status" value="1"/>
</dbReference>
<proteinExistence type="predicted"/>
<reference evidence="4 5" key="1">
    <citation type="submission" date="2019-11" db="EMBL/GenBank/DDBJ databases">
        <title>Phenotypic characterization of an OXA-22 and OXA-60 co-producing Ralstonia pickettii clinical strain.</title>
        <authorList>
            <person name="He F."/>
        </authorList>
    </citation>
    <scope>NUCLEOTIDE SEQUENCE [LARGE SCALE GENOMIC DNA]</scope>
    <source>
        <strain evidence="4 5">PSLESD1</strain>
    </source>
</reference>
<evidence type="ECO:0000313" key="5">
    <source>
        <dbReference type="Proteomes" id="UP000441032"/>
    </source>
</evidence>
<name>A0A7X2LBG1_RALPI</name>
<evidence type="ECO:0000256" key="1">
    <source>
        <dbReference type="ARBA" id="ARBA00023002"/>
    </source>
</evidence>
<dbReference type="InterPro" id="IPR036291">
    <property type="entry name" value="NAD(P)-bd_dom_sf"/>
</dbReference>
<dbReference type="PANTHER" id="PTHR43333">
    <property type="entry name" value="2-HACID_DH_C DOMAIN-CONTAINING PROTEIN"/>
    <property type="match status" value="1"/>
</dbReference>
<dbReference type="AlphaFoldDB" id="A0A7X2LBG1"/>
<evidence type="ECO:0000259" key="3">
    <source>
        <dbReference type="Pfam" id="PF02826"/>
    </source>
</evidence>
<comment type="caution">
    <text evidence="4">The sequence shown here is derived from an EMBL/GenBank/DDBJ whole genome shotgun (WGS) entry which is preliminary data.</text>
</comment>
<dbReference type="InterPro" id="IPR006140">
    <property type="entry name" value="D-isomer_DH_NAD-bd"/>
</dbReference>
<evidence type="ECO:0000313" key="4">
    <source>
        <dbReference type="EMBL" id="MRT00265.1"/>
    </source>
</evidence>
<feature type="domain" description="D-isomer specific 2-hydroxyacid dehydrogenase NAD-binding" evidence="3">
    <location>
        <begin position="104"/>
        <end position="275"/>
    </location>
</feature>
<dbReference type="GO" id="GO:0016491">
    <property type="term" value="F:oxidoreductase activity"/>
    <property type="evidence" value="ECO:0007669"/>
    <property type="project" value="UniProtKB-KW"/>
</dbReference>
<dbReference type="Proteomes" id="UP000441032">
    <property type="component" value="Unassembled WGS sequence"/>
</dbReference>
<keyword evidence="1" id="KW-0560">Oxidoreductase</keyword>
<sequence>MTTTFLYKSDPVRGRQWAEVFRQHAPDIDFRIWPDIGDPLRVRFLAAWEPPADIATQFPHLEVLFSSGAGVDQFNFAALPPTLPVVRMVEPGIVRGMVEYVTHAVLSLHRDIPAYRRQQQAEQWRPLPVRPANERRIGVLGLGSLGQAMLAQLQGFGFDCAGWSRSRHAIDGVQCFAGQDELAAFLARTDILICLMPLTDATRGVLNAALFGQLPQGAALVHVGRGPQLVNDDLLAALDSGQLSEAMLDVTDPEPLPAGHALWRHPRVHITPHIASMTQPLSAAAVVIDNLRRFTAGEPMVGLVDRSLGY</sequence>
<evidence type="ECO:0000256" key="2">
    <source>
        <dbReference type="ARBA" id="ARBA00023027"/>
    </source>
</evidence>
<dbReference type="EMBL" id="WJYN01000006">
    <property type="protein sequence ID" value="MRT00265.1"/>
    <property type="molecule type" value="Genomic_DNA"/>
</dbReference>
<accession>A0A7X2LBG1</accession>
<protein>
    <submittedName>
        <fullName evidence="4">Glyoxylate/hydroxypyruvate reductase A</fullName>
    </submittedName>
</protein>
<gene>
    <name evidence="4" type="ORF">GJQ57_16605</name>
</gene>
<dbReference type="Pfam" id="PF02826">
    <property type="entry name" value="2-Hacid_dh_C"/>
    <property type="match status" value="1"/>
</dbReference>
<keyword evidence="2" id="KW-0520">NAD</keyword>
<dbReference type="RefSeq" id="WP_367875640.1">
    <property type="nucleotide sequence ID" value="NZ_WJYN01000006.1"/>
</dbReference>
<dbReference type="GO" id="GO:0051287">
    <property type="term" value="F:NAD binding"/>
    <property type="evidence" value="ECO:0007669"/>
    <property type="project" value="InterPro"/>
</dbReference>
<organism evidence="4 5">
    <name type="scientific">Ralstonia pickettii</name>
    <name type="common">Burkholderia pickettii</name>
    <dbReference type="NCBI Taxonomy" id="329"/>
    <lineage>
        <taxon>Bacteria</taxon>
        <taxon>Pseudomonadati</taxon>
        <taxon>Pseudomonadota</taxon>
        <taxon>Betaproteobacteria</taxon>
        <taxon>Burkholderiales</taxon>
        <taxon>Burkholderiaceae</taxon>
        <taxon>Ralstonia</taxon>
    </lineage>
</organism>
<dbReference type="Gene3D" id="3.40.50.720">
    <property type="entry name" value="NAD(P)-binding Rossmann-like Domain"/>
    <property type="match status" value="2"/>
</dbReference>
<dbReference type="CDD" id="cd12164">
    <property type="entry name" value="GDH_like_2"/>
    <property type="match status" value="1"/>
</dbReference>
<keyword evidence="4" id="KW-0670">Pyruvate</keyword>
<dbReference type="SUPFAM" id="SSF51735">
    <property type="entry name" value="NAD(P)-binding Rossmann-fold domains"/>
    <property type="match status" value="1"/>
</dbReference>